<keyword evidence="9 15" id="KW-0543">Viral nucleoprotein</keyword>
<name>A0A977TMY0_9VIRU</name>
<dbReference type="Pfam" id="PF02477">
    <property type="entry name" value="Nairo_nucleo"/>
    <property type="match status" value="1"/>
</dbReference>
<evidence type="ECO:0000256" key="12">
    <source>
        <dbReference type="ARBA" id="ARBA00046210"/>
    </source>
</evidence>
<comment type="function">
    <text evidence="12">Binds dsRNA and ssRNA and probably participates in the packaging of viral genome. In the dsRNA binding mode, the nucleocapsid protein specifically binds to the vRNA panhandle secondary structure formed at the termini of viral genome. Does not discriminate between viral and nonviral RNAs through ssRNA binding mode. Displays dsDNA endonuclease activity that is sequence non-specific.</text>
</comment>
<evidence type="ECO:0000313" key="15">
    <source>
        <dbReference type="EMBL" id="UXX19178.1"/>
    </source>
</evidence>
<keyword evidence="10" id="KW-0687">Ribonucleoprotein</keyword>
<evidence type="ECO:0000256" key="5">
    <source>
        <dbReference type="ARBA" id="ARBA00022497"/>
    </source>
</evidence>
<evidence type="ECO:0000256" key="7">
    <source>
        <dbReference type="ARBA" id="ARBA00022844"/>
    </source>
</evidence>
<accession>A0A977TMY0</accession>
<reference evidence="15" key="1">
    <citation type="submission" date="2022-04" db="EMBL/GenBank/DDBJ databases">
        <title>Extensive diversity of RNA viruses in ticks revealed by metagenomics in northeastern China.</title>
        <authorList>
            <person name="Wang Z."/>
            <person name="Liu Z."/>
        </authorList>
    </citation>
    <scope>NUCLEOTIDE SEQUENCE</scope>
    <source>
        <strain evidence="15">NE-FZ3</strain>
    </source>
</reference>
<keyword evidence="7" id="KW-0946">Virion</keyword>
<comment type="subcellular location">
    <subcellularLocation>
        <location evidence="2">Virion</location>
    </subcellularLocation>
</comment>
<evidence type="ECO:0000256" key="10">
    <source>
        <dbReference type="ARBA" id="ARBA00023274"/>
    </source>
</evidence>
<proteinExistence type="inferred from homology"/>
<keyword evidence="6" id="KW-0167">Capsid protein</keyword>
<evidence type="ECO:0000256" key="1">
    <source>
        <dbReference type="ARBA" id="ARBA00001936"/>
    </source>
</evidence>
<evidence type="ECO:0000256" key="9">
    <source>
        <dbReference type="ARBA" id="ARBA00023086"/>
    </source>
</evidence>
<keyword evidence="5" id="KW-1139">Helical capsid protein</keyword>
<evidence type="ECO:0000256" key="6">
    <source>
        <dbReference type="ARBA" id="ARBA00022561"/>
    </source>
</evidence>
<dbReference type="EMBL" id="ON408113">
    <property type="protein sequence ID" value="UXX19178.1"/>
    <property type="molecule type" value="Viral_cRNA"/>
</dbReference>
<dbReference type="GO" id="GO:0019029">
    <property type="term" value="C:helical viral capsid"/>
    <property type="evidence" value="ECO:0007669"/>
    <property type="project" value="UniProtKB-KW"/>
</dbReference>
<protein>
    <recommendedName>
        <fullName evidence="4">Nucleoprotein</fullName>
    </recommendedName>
    <alternativeName>
        <fullName evidence="11">Nucleocapsid protein</fullName>
    </alternativeName>
</protein>
<dbReference type="GO" id="GO:1990904">
    <property type="term" value="C:ribonucleoprotein complex"/>
    <property type="evidence" value="ECO:0007669"/>
    <property type="project" value="UniProtKB-KW"/>
</dbReference>
<feature type="region of interest" description="Disordered" evidence="14">
    <location>
        <begin position="529"/>
        <end position="555"/>
    </location>
</feature>
<comment type="similarity">
    <text evidence="3">Belongs to the nairovirus nucleocapsid protein family.</text>
</comment>
<dbReference type="InterPro" id="IPR003486">
    <property type="entry name" value="Nairo_nucleocap"/>
</dbReference>
<organism evidence="15">
    <name type="scientific">Yichun nairovirus</name>
    <dbReference type="NCBI Taxonomy" id="2983978"/>
    <lineage>
        <taxon>Viruses</taxon>
        <taxon>Riboviria</taxon>
        <taxon>Orthornavirae</taxon>
        <taxon>Negarnaviricota</taxon>
        <taxon>Polyploviricotina</taxon>
        <taxon>Bunyaviricetes</taxon>
        <taxon>Hareavirales</taxon>
        <taxon>Nairoviridae</taxon>
    </lineage>
</organism>
<evidence type="ECO:0000256" key="13">
    <source>
        <dbReference type="ARBA" id="ARBA00046354"/>
    </source>
</evidence>
<evidence type="ECO:0000256" key="2">
    <source>
        <dbReference type="ARBA" id="ARBA00004328"/>
    </source>
</evidence>
<sequence>MPVALPRFATKEDLDRWFKATYPDVNNRTYSPSYFDGLPDLDLYVEEIDKQTTRAGKDAWVSRFLYEGLRKAPPLREQAWLMNATFFEKAMRHLALEASKDGSPVKKLLTIYPTYLATGSKCTDPEVIKTYQQACREFRNAMDLNEPDSLTGILYGSVATKVEVPATLISVFRAMLLRMKHQMEGRLGVEGKEKTDSTKFLTQVKAFFRSLGTVLPPVPLTKRNSLNIKGWTPKEGAAEQSAENGAYLLTTAIMQLRAKRDTEIDNLLANFRAHHTQIAGDETAAEDVKLHSIKMLALMECWEREEEAVTALSGDGGGFTQQGSGIDVIFSAYLWAFKLECRNQTQFAQLNGLLVGIAQSPQGKTKTLKMLQQMGSPMALRLVAMMSKSKEIHLPPFVLNAHRLYDLVTAFGAFPLDDVRCEGLDGFSSSPRYVLNLRREQGEGLALIAKSWELWSASYPSGPSDADISESEHLFHQFLLRKTSPFQNTHNLSGNALNVEVVPSPSNAFAGLESYLVRLVPSGQQGIATPSTSGVHAFGRSGKSSAGLSRPLGAP</sequence>
<evidence type="ECO:0000256" key="8">
    <source>
        <dbReference type="ARBA" id="ARBA00022884"/>
    </source>
</evidence>
<dbReference type="GO" id="GO:0019013">
    <property type="term" value="C:viral nucleocapsid"/>
    <property type="evidence" value="ECO:0007669"/>
    <property type="project" value="UniProtKB-KW"/>
</dbReference>
<evidence type="ECO:0000256" key="3">
    <source>
        <dbReference type="ARBA" id="ARBA00009355"/>
    </source>
</evidence>
<dbReference type="GO" id="GO:0003723">
    <property type="term" value="F:RNA binding"/>
    <property type="evidence" value="ECO:0007669"/>
    <property type="project" value="UniProtKB-KW"/>
</dbReference>
<evidence type="ECO:0000256" key="11">
    <source>
        <dbReference type="ARBA" id="ARBA00033344"/>
    </source>
</evidence>
<evidence type="ECO:0000256" key="14">
    <source>
        <dbReference type="SAM" id="MobiDB-lite"/>
    </source>
</evidence>
<comment type="cofactor">
    <cofactor evidence="1">
        <name>Mn(2+)</name>
        <dbReference type="ChEBI" id="CHEBI:29035"/>
    </cofactor>
</comment>
<comment type="subunit">
    <text evidence="13">Probable homooligomer; forms a double superhelical polymer. Monomer.</text>
</comment>
<keyword evidence="8" id="KW-0694">RNA-binding</keyword>
<evidence type="ECO:0000256" key="4">
    <source>
        <dbReference type="ARBA" id="ARBA00014389"/>
    </source>
</evidence>